<feature type="domain" description="HTH lysR-type" evidence="6">
    <location>
        <begin position="10"/>
        <end position="67"/>
    </location>
</feature>
<keyword evidence="3" id="KW-0805">Transcription regulation</keyword>
<dbReference type="AlphaFoldDB" id="A0A2P7AR38"/>
<dbReference type="SUPFAM" id="SSF53850">
    <property type="entry name" value="Periplasmic binding protein-like II"/>
    <property type="match status" value="1"/>
</dbReference>
<accession>A0A2P7AR38</accession>
<dbReference type="PANTHER" id="PTHR30118:SF15">
    <property type="entry name" value="TRANSCRIPTIONAL REGULATORY PROTEIN"/>
    <property type="match status" value="1"/>
</dbReference>
<keyword evidence="5" id="KW-0804">Transcription</keyword>
<gene>
    <name evidence="7" type="ORF">CU100_15155</name>
</gene>
<reference evidence="8" key="1">
    <citation type="submission" date="2017-11" db="EMBL/GenBank/DDBJ databases">
        <authorList>
            <person name="Kuznetsova I."/>
            <person name="Sazanova A."/>
            <person name="Chirak E."/>
            <person name="Safronova V."/>
            <person name="Willems A."/>
        </authorList>
    </citation>
    <scope>NUCLEOTIDE SEQUENCE [LARGE SCALE GENOMIC DNA]</scope>
    <source>
        <strain evidence="8">PEPV15</strain>
    </source>
</reference>
<evidence type="ECO:0000313" key="7">
    <source>
        <dbReference type="EMBL" id="PSH56691.1"/>
    </source>
</evidence>
<dbReference type="Proteomes" id="UP000241158">
    <property type="component" value="Unassembled WGS sequence"/>
</dbReference>
<keyword evidence="2" id="KW-0536">Nodulation</keyword>
<dbReference type="Pfam" id="PF03466">
    <property type="entry name" value="LysR_substrate"/>
    <property type="match status" value="1"/>
</dbReference>
<dbReference type="PANTHER" id="PTHR30118">
    <property type="entry name" value="HTH-TYPE TRANSCRIPTIONAL REGULATOR LEUO-RELATED"/>
    <property type="match status" value="1"/>
</dbReference>
<dbReference type="InterPro" id="IPR037402">
    <property type="entry name" value="YidZ_PBP2"/>
</dbReference>
<dbReference type="CDD" id="cd08417">
    <property type="entry name" value="PBP2_Nitroaromatics_like"/>
    <property type="match status" value="1"/>
</dbReference>
<evidence type="ECO:0000256" key="4">
    <source>
        <dbReference type="ARBA" id="ARBA00023125"/>
    </source>
</evidence>
<evidence type="ECO:0000313" key="8">
    <source>
        <dbReference type="Proteomes" id="UP000241158"/>
    </source>
</evidence>
<dbReference type="InterPro" id="IPR005119">
    <property type="entry name" value="LysR_subst-bd"/>
</dbReference>
<dbReference type="SUPFAM" id="SSF46785">
    <property type="entry name" value="Winged helix' DNA-binding domain"/>
    <property type="match status" value="1"/>
</dbReference>
<protein>
    <submittedName>
        <fullName evidence="7">LysR family transcriptional regulator</fullName>
    </submittedName>
</protein>
<dbReference type="Gene3D" id="1.10.10.10">
    <property type="entry name" value="Winged helix-like DNA-binding domain superfamily/Winged helix DNA-binding domain"/>
    <property type="match status" value="1"/>
</dbReference>
<organism evidence="7 8">
    <name type="scientific">Phyllobacterium endophyticum</name>
    <dbReference type="NCBI Taxonomy" id="1149773"/>
    <lineage>
        <taxon>Bacteria</taxon>
        <taxon>Pseudomonadati</taxon>
        <taxon>Pseudomonadota</taxon>
        <taxon>Alphaproteobacteria</taxon>
        <taxon>Hyphomicrobiales</taxon>
        <taxon>Phyllobacteriaceae</taxon>
        <taxon>Phyllobacterium</taxon>
    </lineage>
</organism>
<dbReference type="PROSITE" id="PS50931">
    <property type="entry name" value="HTH_LYSR"/>
    <property type="match status" value="1"/>
</dbReference>
<dbReference type="RefSeq" id="WP_106717438.1">
    <property type="nucleotide sequence ID" value="NZ_JACHXT010000003.1"/>
</dbReference>
<comment type="similarity">
    <text evidence="1">Belongs to the LysR transcriptional regulatory family.</text>
</comment>
<evidence type="ECO:0000256" key="5">
    <source>
        <dbReference type="ARBA" id="ARBA00023163"/>
    </source>
</evidence>
<dbReference type="InterPro" id="IPR036390">
    <property type="entry name" value="WH_DNA-bd_sf"/>
</dbReference>
<keyword evidence="8" id="KW-1185">Reference proteome</keyword>
<dbReference type="InterPro" id="IPR050389">
    <property type="entry name" value="LysR-type_TF"/>
</dbReference>
<dbReference type="OrthoDB" id="528082at2"/>
<evidence type="ECO:0000256" key="3">
    <source>
        <dbReference type="ARBA" id="ARBA00023015"/>
    </source>
</evidence>
<dbReference type="InterPro" id="IPR036388">
    <property type="entry name" value="WH-like_DNA-bd_sf"/>
</dbReference>
<dbReference type="GO" id="GO:0003677">
    <property type="term" value="F:DNA binding"/>
    <property type="evidence" value="ECO:0007669"/>
    <property type="project" value="UniProtKB-KW"/>
</dbReference>
<keyword evidence="4" id="KW-0238">DNA-binding</keyword>
<dbReference type="EMBL" id="PGGN01000003">
    <property type="protein sequence ID" value="PSH56691.1"/>
    <property type="molecule type" value="Genomic_DNA"/>
</dbReference>
<evidence type="ECO:0000256" key="1">
    <source>
        <dbReference type="ARBA" id="ARBA00009437"/>
    </source>
</evidence>
<sequence>MMKEINLARIDLNLLVLFAIVFDERHVGRAAEKLNLSPSAVSHGLKRLRRLLNDPLFLRMPKGVVPTVRAIELREPVSDVLARIGEIVSTAEAFDPSTSRRRFTIGAPDGVSAVLLPPLLNELQLSAPHIDLGVRQLLPPNRARGLQTAWEPVLDELEAGTLDVAIAPLQSVPARFTRAMLYEESFVVVTRAGHGYPKDPSLDRYCEMQHIVVSLTGDSYGMFDDYLTALGRSRRVALTVPNFMQAMLTLSGTDFVTAVPRRLAETHAGRLDLEIAEIPLARPRDQILAVATKAAMMDRGVDWLFGVVEKTGRRC</sequence>
<name>A0A2P7AR38_9HYPH</name>
<dbReference type="Pfam" id="PF00126">
    <property type="entry name" value="HTH_1"/>
    <property type="match status" value="1"/>
</dbReference>
<evidence type="ECO:0000256" key="2">
    <source>
        <dbReference type="ARBA" id="ARBA00022458"/>
    </source>
</evidence>
<evidence type="ECO:0000259" key="6">
    <source>
        <dbReference type="PROSITE" id="PS50931"/>
    </source>
</evidence>
<proteinExistence type="inferred from homology"/>
<dbReference type="InterPro" id="IPR000847">
    <property type="entry name" value="LysR_HTH_N"/>
</dbReference>
<dbReference type="GO" id="GO:0003700">
    <property type="term" value="F:DNA-binding transcription factor activity"/>
    <property type="evidence" value="ECO:0007669"/>
    <property type="project" value="InterPro"/>
</dbReference>
<comment type="caution">
    <text evidence="7">The sequence shown here is derived from an EMBL/GenBank/DDBJ whole genome shotgun (WGS) entry which is preliminary data.</text>
</comment>
<dbReference type="Gene3D" id="3.40.190.10">
    <property type="entry name" value="Periplasmic binding protein-like II"/>
    <property type="match status" value="2"/>
</dbReference>